<dbReference type="Proteomes" id="UP001318860">
    <property type="component" value="Unassembled WGS sequence"/>
</dbReference>
<comment type="caution">
    <text evidence="1">The sequence shown here is derived from an EMBL/GenBank/DDBJ whole genome shotgun (WGS) entry which is preliminary data.</text>
</comment>
<sequence>MAPPYPVIQADYIYDLEWMEEADKLFISVLLDQQLLGNFKPGDNNTHALLIARALINQALNKNFDFAYSQQWLKILHKHEFGLVYREVGDPNRELKLLFGSEHLTAIRGAK</sequence>
<keyword evidence="2" id="KW-1185">Reference proteome</keyword>
<accession>A0ABR0V853</accession>
<proteinExistence type="predicted"/>
<reference evidence="1 2" key="1">
    <citation type="journal article" date="2021" name="Comput. Struct. Biotechnol. J.">
        <title>De novo genome assembly of the potent medicinal plant Rehmannia glutinosa using nanopore technology.</title>
        <authorList>
            <person name="Ma L."/>
            <person name="Dong C."/>
            <person name="Song C."/>
            <person name="Wang X."/>
            <person name="Zheng X."/>
            <person name="Niu Y."/>
            <person name="Chen S."/>
            <person name="Feng W."/>
        </authorList>
    </citation>
    <scope>NUCLEOTIDE SEQUENCE [LARGE SCALE GENOMIC DNA]</scope>
    <source>
        <strain evidence="1">DH-2019</strain>
    </source>
</reference>
<gene>
    <name evidence="1" type="ORF">DH2020_036052</name>
</gene>
<evidence type="ECO:0000313" key="2">
    <source>
        <dbReference type="Proteomes" id="UP001318860"/>
    </source>
</evidence>
<organism evidence="1 2">
    <name type="scientific">Rehmannia glutinosa</name>
    <name type="common">Chinese foxglove</name>
    <dbReference type="NCBI Taxonomy" id="99300"/>
    <lineage>
        <taxon>Eukaryota</taxon>
        <taxon>Viridiplantae</taxon>
        <taxon>Streptophyta</taxon>
        <taxon>Embryophyta</taxon>
        <taxon>Tracheophyta</taxon>
        <taxon>Spermatophyta</taxon>
        <taxon>Magnoliopsida</taxon>
        <taxon>eudicotyledons</taxon>
        <taxon>Gunneridae</taxon>
        <taxon>Pentapetalae</taxon>
        <taxon>asterids</taxon>
        <taxon>lamiids</taxon>
        <taxon>Lamiales</taxon>
        <taxon>Orobanchaceae</taxon>
        <taxon>Rehmannieae</taxon>
        <taxon>Rehmannia</taxon>
    </lineage>
</organism>
<protein>
    <submittedName>
        <fullName evidence="1">Uncharacterized protein</fullName>
    </submittedName>
</protein>
<dbReference type="EMBL" id="JABTTQ020001592">
    <property type="protein sequence ID" value="KAK6130242.1"/>
    <property type="molecule type" value="Genomic_DNA"/>
</dbReference>
<evidence type="ECO:0000313" key="1">
    <source>
        <dbReference type="EMBL" id="KAK6130242.1"/>
    </source>
</evidence>
<name>A0ABR0V853_REHGL</name>